<evidence type="ECO:0000259" key="1">
    <source>
        <dbReference type="Pfam" id="PF06568"/>
    </source>
</evidence>
<evidence type="ECO:0000313" key="2">
    <source>
        <dbReference type="EMBL" id="MFB9150357.1"/>
    </source>
</evidence>
<proteinExistence type="predicted"/>
<feature type="domain" description="YjiS-like" evidence="1">
    <location>
        <begin position="22"/>
        <end position="49"/>
    </location>
</feature>
<comment type="caution">
    <text evidence="2">The sequence shown here is derived from an EMBL/GenBank/DDBJ whole genome shotgun (WGS) entry which is preliminary data.</text>
</comment>
<protein>
    <submittedName>
        <fullName evidence="2">DUF1127 domain-containing protein</fullName>
    </submittedName>
</protein>
<name>A0ABV5I0X7_9RHOB</name>
<organism evidence="2 3">
    <name type="scientific">Roseovarius ramblicola</name>
    <dbReference type="NCBI Taxonomy" id="2022336"/>
    <lineage>
        <taxon>Bacteria</taxon>
        <taxon>Pseudomonadati</taxon>
        <taxon>Pseudomonadota</taxon>
        <taxon>Alphaproteobacteria</taxon>
        <taxon>Rhodobacterales</taxon>
        <taxon>Roseobacteraceae</taxon>
        <taxon>Roseovarius</taxon>
    </lineage>
</organism>
<evidence type="ECO:0000313" key="3">
    <source>
        <dbReference type="Proteomes" id="UP001589670"/>
    </source>
</evidence>
<dbReference type="RefSeq" id="WP_377069897.1">
    <property type="nucleotide sequence ID" value="NZ_JBHMEC010000017.1"/>
</dbReference>
<dbReference type="Pfam" id="PF06568">
    <property type="entry name" value="YjiS-like"/>
    <property type="match status" value="1"/>
</dbReference>
<sequence>MSIRIATIALPRPRRLPLRQMYEVARQRRELAQLDDAILADLGLSRHDAQREAARPFWDLAGTACA</sequence>
<reference evidence="2 3" key="1">
    <citation type="submission" date="2024-09" db="EMBL/GenBank/DDBJ databases">
        <authorList>
            <person name="Sun Q."/>
            <person name="Mori K."/>
        </authorList>
    </citation>
    <scope>NUCLEOTIDE SEQUENCE [LARGE SCALE GENOMIC DNA]</scope>
    <source>
        <strain evidence="2 3">CECT 9424</strain>
    </source>
</reference>
<dbReference type="Proteomes" id="UP001589670">
    <property type="component" value="Unassembled WGS sequence"/>
</dbReference>
<dbReference type="EMBL" id="JBHMEC010000017">
    <property type="protein sequence ID" value="MFB9150357.1"/>
    <property type="molecule type" value="Genomic_DNA"/>
</dbReference>
<keyword evidence="3" id="KW-1185">Reference proteome</keyword>
<gene>
    <name evidence="2" type="ORF">ACFFU4_11420</name>
</gene>
<accession>A0ABV5I0X7</accession>
<dbReference type="InterPro" id="IPR009506">
    <property type="entry name" value="YjiS-like"/>
</dbReference>